<evidence type="ECO:0000313" key="5">
    <source>
        <dbReference type="Proteomes" id="UP000463961"/>
    </source>
</evidence>
<evidence type="ECO:0000256" key="2">
    <source>
        <dbReference type="ARBA" id="ARBA00022679"/>
    </source>
</evidence>
<proteinExistence type="predicted"/>
<dbReference type="CDD" id="cd02440">
    <property type="entry name" value="AdoMet_MTases"/>
    <property type="match status" value="1"/>
</dbReference>
<dbReference type="GO" id="GO:0008119">
    <property type="term" value="F:thiopurine S-methyltransferase activity"/>
    <property type="evidence" value="ECO:0007669"/>
    <property type="project" value="TreeGrafter"/>
</dbReference>
<keyword evidence="3" id="KW-0949">S-adenosyl-L-methionine</keyword>
<evidence type="ECO:0000256" key="1">
    <source>
        <dbReference type="ARBA" id="ARBA00022603"/>
    </source>
</evidence>
<dbReference type="PANTHER" id="PTHR10259">
    <property type="entry name" value="THIOPURINE S-METHYLTRANSFERASE"/>
    <property type="match status" value="1"/>
</dbReference>
<gene>
    <name evidence="4" type="ORF">ICHIAU1_22870</name>
</gene>
<evidence type="ECO:0000256" key="3">
    <source>
        <dbReference type="ARBA" id="ARBA00022691"/>
    </source>
</evidence>
<reference evidence="5" key="1">
    <citation type="submission" date="2020-01" db="EMBL/GenBank/DDBJ databases">
        <title>Phosphoaccumulans saitamaens gen. nov., sp. nov., a polyphosphate accumulating bacterium isolated from surface river water.</title>
        <authorList>
            <person name="Watanabe K."/>
            <person name="Suda W."/>
        </authorList>
    </citation>
    <scope>NUCLEOTIDE SEQUENCE [LARGE SCALE GENOMIC DNA]</scope>
    <source>
        <strain evidence="5">ICHIAU1</strain>
    </source>
</reference>
<dbReference type="Proteomes" id="UP000463961">
    <property type="component" value="Chromosome"/>
</dbReference>
<dbReference type="PROSITE" id="PS51585">
    <property type="entry name" value="SAM_MT_TPMT"/>
    <property type="match status" value="1"/>
</dbReference>
<dbReference type="Gene3D" id="3.40.50.150">
    <property type="entry name" value="Vaccinia Virus protein VP39"/>
    <property type="match status" value="1"/>
</dbReference>
<dbReference type="RefSeq" id="WP_162049358.1">
    <property type="nucleotide sequence ID" value="NZ_AP022345.1"/>
</dbReference>
<dbReference type="OrthoDB" id="7348755at2"/>
<protein>
    <submittedName>
        <fullName evidence="4">SAM-dependent methyltransferase</fullName>
    </submittedName>
</protein>
<dbReference type="EMBL" id="AP022345">
    <property type="protein sequence ID" value="BBU70004.1"/>
    <property type="molecule type" value="Genomic_DNA"/>
</dbReference>
<keyword evidence="5" id="KW-1185">Reference proteome</keyword>
<dbReference type="InterPro" id="IPR008854">
    <property type="entry name" value="TPMT"/>
</dbReference>
<dbReference type="PANTHER" id="PTHR10259:SF11">
    <property type="entry name" value="THIOPURINE S-METHYLTRANSFERASE"/>
    <property type="match status" value="1"/>
</dbReference>
<dbReference type="Pfam" id="PF05724">
    <property type="entry name" value="TPMT"/>
    <property type="match status" value="1"/>
</dbReference>
<organism evidence="4 5">
    <name type="scientific">Fluviibacter phosphoraccumulans</name>
    <dbReference type="NCBI Taxonomy" id="1751046"/>
    <lineage>
        <taxon>Bacteria</taxon>
        <taxon>Pseudomonadati</taxon>
        <taxon>Pseudomonadota</taxon>
        <taxon>Betaproteobacteria</taxon>
        <taxon>Rhodocyclales</taxon>
        <taxon>Fluviibacteraceae</taxon>
        <taxon>Fluviibacter</taxon>
    </lineage>
</organism>
<accession>A0A7R6R6C4</accession>
<dbReference type="AlphaFoldDB" id="A0A7R6R6C4"/>
<keyword evidence="1 4" id="KW-0489">Methyltransferase</keyword>
<name>A0A7R6R6C4_9RHOO</name>
<sequence>MTQLSPNFWQEKFETQQTGWDRGQASPQLMRWLADDVFNPRNGQRIAVPGCGKGWEVAALSEAGFEVTGLDYTPAAVAEAQKRLREAGLQAQVIQADVLTYEPAQPFDAVYEQTCLCALTPDAWIAYSQQLARWIRSGGRLYVMFMQVSRPGSQQELVEGPPFHCDINAMHALFDQRQWRWPKGPLTQVPHKNGLFELACVLERI</sequence>
<dbReference type="SUPFAM" id="SSF53335">
    <property type="entry name" value="S-adenosyl-L-methionine-dependent methyltransferases"/>
    <property type="match status" value="1"/>
</dbReference>
<dbReference type="InterPro" id="IPR029063">
    <property type="entry name" value="SAM-dependent_MTases_sf"/>
</dbReference>
<keyword evidence="2 4" id="KW-0808">Transferase</keyword>
<dbReference type="GO" id="GO:0032259">
    <property type="term" value="P:methylation"/>
    <property type="evidence" value="ECO:0007669"/>
    <property type="project" value="UniProtKB-KW"/>
</dbReference>
<evidence type="ECO:0000313" key="4">
    <source>
        <dbReference type="EMBL" id="BBU70004.1"/>
    </source>
</evidence>